<keyword evidence="6" id="KW-0464">Manganese</keyword>
<dbReference type="SMART" id="SM00156">
    <property type="entry name" value="PP2Ac"/>
    <property type="match status" value="1"/>
</dbReference>
<evidence type="ECO:0000313" key="11">
    <source>
        <dbReference type="Proteomes" id="UP000290289"/>
    </source>
</evidence>
<dbReference type="PANTHER" id="PTHR11668:SF300">
    <property type="entry name" value="SERINE_THREONINE-PROTEIN PHOSPHATASE"/>
    <property type="match status" value="1"/>
</dbReference>
<evidence type="ECO:0000259" key="9">
    <source>
        <dbReference type="SMART" id="SM00156"/>
    </source>
</evidence>
<dbReference type="InterPro" id="IPR050341">
    <property type="entry name" value="PP1_catalytic_subunit"/>
</dbReference>
<evidence type="ECO:0000256" key="1">
    <source>
        <dbReference type="ARBA" id="ARBA00001936"/>
    </source>
</evidence>
<proteinExistence type="predicted"/>
<dbReference type="Proteomes" id="UP000290289">
    <property type="component" value="Unassembled WGS sequence"/>
</dbReference>
<dbReference type="PRINTS" id="PR00114">
    <property type="entry name" value="STPHPHTASE"/>
</dbReference>
<dbReference type="GO" id="GO:0005737">
    <property type="term" value="C:cytoplasm"/>
    <property type="evidence" value="ECO:0007669"/>
    <property type="project" value="TreeGrafter"/>
</dbReference>
<dbReference type="InterPro" id="IPR029052">
    <property type="entry name" value="Metallo-depent_PP-like"/>
</dbReference>
<comment type="caution">
    <text evidence="10">The sequence shown here is derived from an EMBL/GenBank/DDBJ whole genome shotgun (WGS) entry which is preliminary data.</text>
</comment>
<feature type="domain" description="Serine/threonine specific protein phosphatases" evidence="9">
    <location>
        <begin position="4"/>
        <end position="176"/>
    </location>
</feature>
<accession>A0A498KP24</accession>
<dbReference type="Gene3D" id="3.60.21.10">
    <property type="match status" value="1"/>
</dbReference>
<keyword evidence="4" id="KW-0378">Hydrolase</keyword>
<organism evidence="10 11">
    <name type="scientific">Malus domestica</name>
    <name type="common">Apple</name>
    <name type="synonym">Pyrus malus</name>
    <dbReference type="NCBI Taxonomy" id="3750"/>
    <lineage>
        <taxon>Eukaryota</taxon>
        <taxon>Viridiplantae</taxon>
        <taxon>Streptophyta</taxon>
        <taxon>Embryophyta</taxon>
        <taxon>Tracheophyta</taxon>
        <taxon>Spermatophyta</taxon>
        <taxon>Magnoliopsida</taxon>
        <taxon>eudicotyledons</taxon>
        <taxon>Gunneridae</taxon>
        <taxon>Pentapetalae</taxon>
        <taxon>rosids</taxon>
        <taxon>fabids</taxon>
        <taxon>Rosales</taxon>
        <taxon>Rosaceae</taxon>
        <taxon>Amygdaloideae</taxon>
        <taxon>Maleae</taxon>
        <taxon>Malus</taxon>
    </lineage>
</organism>
<keyword evidence="5" id="KW-0904">Protein phosphatase</keyword>
<evidence type="ECO:0000256" key="6">
    <source>
        <dbReference type="ARBA" id="ARBA00023211"/>
    </source>
</evidence>
<dbReference type="SUPFAM" id="SSF56300">
    <property type="entry name" value="Metallo-dependent phosphatases"/>
    <property type="match status" value="1"/>
</dbReference>
<dbReference type="STRING" id="3750.A0A498KP24"/>
<keyword evidence="11" id="KW-1185">Reference proteome</keyword>
<protein>
    <recommendedName>
        <fullName evidence="2">protein-serine/threonine phosphatase</fullName>
        <ecNumber evidence="2">3.1.3.16</ecNumber>
    </recommendedName>
</protein>
<dbReference type="PANTHER" id="PTHR11668">
    <property type="entry name" value="SERINE/THREONINE PROTEIN PHOSPHATASE"/>
    <property type="match status" value="1"/>
</dbReference>
<evidence type="ECO:0000256" key="2">
    <source>
        <dbReference type="ARBA" id="ARBA00013081"/>
    </source>
</evidence>
<reference evidence="10 11" key="1">
    <citation type="submission" date="2018-10" db="EMBL/GenBank/DDBJ databases">
        <title>A high-quality apple genome assembly.</title>
        <authorList>
            <person name="Hu J."/>
        </authorList>
    </citation>
    <scope>NUCLEOTIDE SEQUENCE [LARGE SCALE GENOMIC DNA]</scope>
    <source>
        <strain evidence="11">cv. HFTH1</strain>
        <tissue evidence="10">Young leaf</tissue>
    </source>
</reference>
<dbReference type="InterPro" id="IPR006186">
    <property type="entry name" value="Ser/Thr-sp_prot-phosphatase"/>
</dbReference>
<comment type="catalytic activity">
    <reaction evidence="8">
        <text>O-phospho-L-threonyl-[protein] + H2O = L-threonyl-[protein] + phosphate</text>
        <dbReference type="Rhea" id="RHEA:47004"/>
        <dbReference type="Rhea" id="RHEA-COMP:11060"/>
        <dbReference type="Rhea" id="RHEA-COMP:11605"/>
        <dbReference type="ChEBI" id="CHEBI:15377"/>
        <dbReference type="ChEBI" id="CHEBI:30013"/>
        <dbReference type="ChEBI" id="CHEBI:43474"/>
        <dbReference type="ChEBI" id="CHEBI:61977"/>
        <dbReference type="EC" id="3.1.3.16"/>
    </reaction>
</comment>
<dbReference type="EC" id="3.1.3.16" evidence="2"/>
<dbReference type="GO" id="GO:0005634">
    <property type="term" value="C:nucleus"/>
    <property type="evidence" value="ECO:0007669"/>
    <property type="project" value="TreeGrafter"/>
</dbReference>
<evidence type="ECO:0000256" key="8">
    <source>
        <dbReference type="ARBA" id="ARBA00048336"/>
    </source>
</evidence>
<sequence>MLSFTPSLLLHHRSLSQFHSLTVKLKHPSRFVAFEYGDYLLKPLLVLGDYVDRGKANGSSIDEKISRMHGGLSPDCIILDQIRNLNAANRCHRGQMFKFGKDDRGVSFTFGPRHVTEFLQKHDLDLVGRMATSYCNRQLVTIFSAPNYCAIDGVDEHMCSFQNTIKPKFNFGSMTTAKPEIFAGVSALRAQQQLSLGTCYESGLRLIEYTETGLSVHA</sequence>
<evidence type="ECO:0000256" key="4">
    <source>
        <dbReference type="ARBA" id="ARBA00022801"/>
    </source>
</evidence>
<evidence type="ECO:0000313" key="10">
    <source>
        <dbReference type="EMBL" id="RXI09548.1"/>
    </source>
</evidence>
<evidence type="ECO:0000256" key="5">
    <source>
        <dbReference type="ARBA" id="ARBA00022912"/>
    </source>
</evidence>
<name>A0A498KP24_MALDO</name>
<dbReference type="EMBL" id="RDQH01000317">
    <property type="protein sequence ID" value="RXI09548.1"/>
    <property type="molecule type" value="Genomic_DNA"/>
</dbReference>
<keyword evidence="3" id="KW-0479">Metal-binding</keyword>
<evidence type="ECO:0000256" key="3">
    <source>
        <dbReference type="ARBA" id="ARBA00022723"/>
    </source>
</evidence>
<comment type="catalytic activity">
    <reaction evidence="7">
        <text>O-phospho-L-seryl-[protein] + H2O = L-seryl-[protein] + phosphate</text>
        <dbReference type="Rhea" id="RHEA:20629"/>
        <dbReference type="Rhea" id="RHEA-COMP:9863"/>
        <dbReference type="Rhea" id="RHEA-COMP:11604"/>
        <dbReference type="ChEBI" id="CHEBI:15377"/>
        <dbReference type="ChEBI" id="CHEBI:29999"/>
        <dbReference type="ChEBI" id="CHEBI:43474"/>
        <dbReference type="ChEBI" id="CHEBI:83421"/>
        <dbReference type="EC" id="3.1.3.16"/>
    </reaction>
</comment>
<gene>
    <name evidence="10" type="ORF">DVH24_005501</name>
</gene>
<dbReference type="GO" id="GO:0004722">
    <property type="term" value="F:protein serine/threonine phosphatase activity"/>
    <property type="evidence" value="ECO:0007669"/>
    <property type="project" value="UniProtKB-EC"/>
</dbReference>
<comment type="cofactor">
    <cofactor evidence="1">
        <name>Mn(2+)</name>
        <dbReference type="ChEBI" id="CHEBI:29035"/>
    </cofactor>
</comment>
<dbReference type="AlphaFoldDB" id="A0A498KP24"/>
<dbReference type="GO" id="GO:0046872">
    <property type="term" value="F:metal ion binding"/>
    <property type="evidence" value="ECO:0007669"/>
    <property type="project" value="UniProtKB-KW"/>
</dbReference>
<evidence type="ECO:0000256" key="7">
    <source>
        <dbReference type="ARBA" id="ARBA00047761"/>
    </source>
</evidence>